<dbReference type="Proteomes" id="UP001054857">
    <property type="component" value="Unassembled WGS sequence"/>
</dbReference>
<dbReference type="AlphaFoldDB" id="A0AAD3HUC9"/>
<name>A0AAD3HUC9_9CHLO</name>
<feature type="compositionally biased region" description="Low complexity" evidence="1">
    <location>
        <begin position="112"/>
        <end position="127"/>
    </location>
</feature>
<keyword evidence="4" id="KW-1185">Reference proteome</keyword>
<feature type="region of interest" description="Disordered" evidence="1">
    <location>
        <begin position="1"/>
        <end position="68"/>
    </location>
</feature>
<reference evidence="2 4" key="2">
    <citation type="journal article" date="2021" name="Sci. Rep.">
        <title>Genome sequencing of the multicellular alga Astrephomene provides insights into convergent evolution of germ-soma differentiation.</title>
        <authorList>
            <person name="Yamashita S."/>
            <person name="Yamamoto K."/>
            <person name="Matsuzaki R."/>
            <person name="Suzuki S."/>
            <person name="Yamaguchi H."/>
            <person name="Hirooka S."/>
            <person name="Minakuchi Y."/>
            <person name="Miyagishima S."/>
            <person name="Kawachi M."/>
            <person name="Toyoda A."/>
            <person name="Nozaki H."/>
        </authorList>
    </citation>
    <scope>NUCLEOTIDE SEQUENCE [LARGE SCALE GENOMIC DNA]</scope>
    <source>
        <strain evidence="2 4">NIES-4017</strain>
    </source>
</reference>
<reference evidence="2" key="1">
    <citation type="submission" date="2020-08" db="EMBL/GenBank/DDBJ databases">
        <authorList>
            <person name="Yamashita S."/>
            <person name="Nozaki H."/>
        </authorList>
    </citation>
    <scope>NUCLEOTIDE SEQUENCE</scope>
    <source>
        <strain evidence="2">NIES-4017</strain>
    </source>
</reference>
<proteinExistence type="predicted"/>
<feature type="region of interest" description="Disordered" evidence="1">
    <location>
        <begin position="82"/>
        <end position="309"/>
    </location>
</feature>
<organism evidence="2 4">
    <name type="scientific">Astrephomene gubernaculifera</name>
    <dbReference type="NCBI Taxonomy" id="47775"/>
    <lineage>
        <taxon>Eukaryota</taxon>
        <taxon>Viridiplantae</taxon>
        <taxon>Chlorophyta</taxon>
        <taxon>core chlorophytes</taxon>
        <taxon>Chlorophyceae</taxon>
        <taxon>CS clade</taxon>
        <taxon>Chlamydomonadales</taxon>
        <taxon>Astrephomenaceae</taxon>
        <taxon>Astrephomene</taxon>
    </lineage>
</organism>
<feature type="compositionally biased region" description="Polar residues" evidence="1">
    <location>
        <begin position="132"/>
        <end position="149"/>
    </location>
</feature>
<evidence type="ECO:0000256" key="1">
    <source>
        <dbReference type="SAM" id="MobiDB-lite"/>
    </source>
</evidence>
<comment type="caution">
    <text evidence="2">The sequence shown here is derived from an EMBL/GenBank/DDBJ whole genome shotgun (WGS) entry which is preliminary data.</text>
</comment>
<evidence type="ECO:0000313" key="3">
    <source>
        <dbReference type="EMBL" id="GFR53289.1"/>
    </source>
</evidence>
<feature type="compositionally biased region" description="Acidic residues" evidence="1">
    <location>
        <begin position="258"/>
        <end position="295"/>
    </location>
</feature>
<feature type="compositionally biased region" description="Low complexity" evidence="1">
    <location>
        <begin position="41"/>
        <end position="68"/>
    </location>
</feature>
<feature type="compositionally biased region" description="Low complexity" evidence="1">
    <location>
        <begin position="1"/>
        <end position="21"/>
    </location>
</feature>
<evidence type="ECO:0000313" key="4">
    <source>
        <dbReference type="Proteomes" id="UP001054857"/>
    </source>
</evidence>
<protein>
    <submittedName>
        <fullName evidence="2">Uncharacterized protein</fullName>
    </submittedName>
</protein>
<accession>A0AAD3HUC9</accession>
<dbReference type="EMBL" id="BMAR01000129">
    <property type="protein sequence ID" value="GFR53289.1"/>
    <property type="molecule type" value="Genomic_DNA"/>
</dbReference>
<evidence type="ECO:0000313" key="2">
    <source>
        <dbReference type="EMBL" id="GFR53286.1"/>
    </source>
</evidence>
<sequence>GTDAPQGQVPQPGEAAAAAEGQEQELGEAAVVAEGQEQEPGEAAAAAEGRGQEPGEAAAAVQGGEQQPQDVAAAIGERFQQQLAEPRGRPSHAPAPRPLLGRLRRLFMGSSAEADAAQAARRPQGADGFHGQPSSTASGMGPNPQSAAGGSSLEGGFGDLAGGDGGLDAGARRQQELGAASGQGDANMDGSMHGGYGAYNAYHEGGDGEFADAEDGQGPLRGMGDDEGGEEDEEGRGGGYGTRGGRRSYARRQRAVEGEWEDLGQETPEEGGWEEEDESEESDPEEEGEEEWDEEADRRPKRQGRQGGH</sequence>
<feature type="compositionally biased region" description="Basic residues" evidence="1">
    <location>
        <begin position="299"/>
        <end position="309"/>
    </location>
</feature>
<feature type="compositionally biased region" description="Basic residues" evidence="1">
    <location>
        <begin position="244"/>
        <end position="253"/>
    </location>
</feature>
<gene>
    <name evidence="2" type="ORF">Agub_g16095</name>
    <name evidence="3" type="ORF">Agub_g16100</name>
</gene>
<feature type="compositionally biased region" description="Gly residues" evidence="1">
    <location>
        <begin position="152"/>
        <end position="168"/>
    </location>
</feature>
<dbReference type="EMBL" id="BMAR01000129">
    <property type="protein sequence ID" value="GFR53286.1"/>
    <property type="molecule type" value="Genomic_DNA"/>
</dbReference>
<feature type="compositionally biased region" description="Acidic residues" evidence="1">
    <location>
        <begin position="225"/>
        <end position="234"/>
    </location>
</feature>
<feature type="non-terminal residue" evidence="2">
    <location>
        <position position="1"/>
    </location>
</feature>